<feature type="domain" description="HAMP" evidence="14">
    <location>
        <begin position="189"/>
        <end position="242"/>
    </location>
</feature>
<dbReference type="InterPro" id="IPR003660">
    <property type="entry name" value="HAMP_dom"/>
</dbReference>
<dbReference type="CDD" id="cd00075">
    <property type="entry name" value="HATPase"/>
    <property type="match status" value="1"/>
</dbReference>
<sequence length="513" mass="55325">MIRRLLTLLLPVAFVLVAAVAVPIGTVIAHQRTQDVYVDRLADASRFASLARTALEAGREDTLAQELARYRELYDTPVAVVSPAEELVVGSEPPGRLREIVESAGEISAVRLALAGERPGAPATVWPWTTEALVVAEPIGRDSEVEGAIVVAVSPDGLGASVLRSWGWLALISLVPLVLLAAAAMPLSRWVLRPIGRLDAATTAVTSGDLEVHVDAERGPPELRRLTESFNTMVAVVRGALERQRSFVSEASHQLRNPLASLRLAVENLAPHLTTDTAREAHAVAVDETMVMHRMLNSLLAATRLESITGTDAVEVAAVIDTRVSRWRALGDTRGFTVATDVPAGVWVQAPAGGLGSILDELFSNAIRLSRGSRVEIRLRPEGPDSARLMVLDDGEGLPEEEREAALARFWRSSRHQNTEGTGLGLAIVADLVRQSGGRLELEEGLRSGERPGFGVVITLPRTEAREDDQHDEHGEHDQHDEHDQHGEHDQRDQDEGVAGRGGQGEGDDGTER</sequence>
<evidence type="ECO:0000256" key="1">
    <source>
        <dbReference type="ARBA" id="ARBA00000085"/>
    </source>
</evidence>
<evidence type="ECO:0000256" key="7">
    <source>
        <dbReference type="ARBA" id="ARBA00022777"/>
    </source>
</evidence>
<dbReference type="RefSeq" id="WP_312889249.1">
    <property type="nucleotide sequence ID" value="NZ_JACCFS010000001.1"/>
</dbReference>
<dbReference type="Pfam" id="PF00672">
    <property type="entry name" value="HAMP"/>
    <property type="match status" value="1"/>
</dbReference>
<evidence type="ECO:0000256" key="12">
    <source>
        <dbReference type="SAM" id="Phobius"/>
    </source>
</evidence>
<dbReference type="InterPro" id="IPR003661">
    <property type="entry name" value="HisK_dim/P_dom"/>
</dbReference>
<dbReference type="PROSITE" id="PS50885">
    <property type="entry name" value="HAMP"/>
    <property type="match status" value="1"/>
</dbReference>
<dbReference type="EC" id="2.7.13.3" evidence="3"/>
<dbReference type="SMART" id="SM00388">
    <property type="entry name" value="HisKA"/>
    <property type="match status" value="1"/>
</dbReference>
<gene>
    <name evidence="15" type="ORF">HNR10_002723</name>
</gene>
<dbReference type="CDD" id="cd00082">
    <property type="entry name" value="HisKA"/>
    <property type="match status" value="1"/>
</dbReference>
<dbReference type="InterPro" id="IPR005467">
    <property type="entry name" value="His_kinase_dom"/>
</dbReference>
<evidence type="ECO:0000256" key="4">
    <source>
        <dbReference type="ARBA" id="ARBA00022553"/>
    </source>
</evidence>
<dbReference type="InterPro" id="IPR050428">
    <property type="entry name" value="TCS_sensor_his_kinase"/>
</dbReference>
<dbReference type="CDD" id="cd06225">
    <property type="entry name" value="HAMP"/>
    <property type="match status" value="1"/>
</dbReference>
<feature type="compositionally biased region" description="Basic and acidic residues" evidence="11">
    <location>
        <begin position="463"/>
        <end position="495"/>
    </location>
</feature>
<evidence type="ECO:0000259" key="13">
    <source>
        <dbReference type="PROSITE" id="PS50109"/>
    </source>
</evidence>
<name>A0A7Z0EMW9_9ACTN</name>
<dbReference type="Gene3D" id="1.10.287.130">
    <property type="match status" value="1"/>
</dbReference>
<dbReference type="Pfam" id="PF00512">
    <property type="entry name" value="HisKA"/>
    <property type="match status" value="1"/>
</dbReference>
<evidence type="ECO:0000256" key="2">
    <source>
        <dbReference type="ARBA" id="ARBA00004236"/>
    </source>
</evidence>
<dbReference type="SMART" id="SM00387">
    <property type="entry name" value="HATPase_c"/>
    <property type="match status" value="1"/>
</dbReference>
<dbReference type="Pfam" id="PF02518">
    <property type="entry name" value="HATPase_c"/>
    <property type="match status" value="1"/>
</dbReference>
<dbReference type="PROSITE" id="PS50109">
    <property type="entry name" value="HIS_KIN"/>
    <property type="match status" value="1"/>
</dbReference>
<evidence type="ECO:0000313" key="16">
    <source>
        <dbReference type="Proteomes" id="UP000572051"/>
    </source>
</evidence>
<evidence type="ECO:0000256" key="3">
    <source>
        <dbReference type="ARBA" id="ARBA00012438"/>
    </source>
</evidence>
<proteinExistence type="predicted"/>
<dbReference type="InterPro" id="IPR004358">
    <property type="entry name" value="Sig_transdc_His_kin-like_C"/>
</dbReference>
<accession>A0A7Z0EMW9</accession>
<keyword evidence="6 12" id="KW-0812">Transmembrane</keyword>
<dbReference type="Gene3D" id="3.30.565.10">
    <property type="entry name" value="Histidine kinase-like ATPase, C-terminal domain"/>
    <property type="match status" value="1"/>
</dbReference>
<evidence type="ECO:0000256" key="8">
    <source>
        <dbReference type="ARBA" id="ARBA00022989"/>
    </source>
</evidence>
<dbReference type="InterPro" id="IPR036097">
    <property type="entry name" value="HisK_dim/P_sf"/>
</dbReference>
<organism evidence="15 16">
    <name type="scientific">Nocardiopsis aegyptia</name>
    <dbReference type="NCBI Taxonomy" id="220378"/>
    <lineage>
        <taxon>Bacteria</taxon>
        <taxon>Bacillati</taxon>
        <taxon>Actinomycetota</taxon>
        <taxon>Actinomycetes</taxon>
        <taxon>Streptosporangiales</taxon>
        <taxon>Nocardiopsidaceae</taxon>
        <taxon>Nocardiopsis</taxon>
    </lineage>
</organism>
<evidence type="ECO:0000256" key="11">
    <source>
        <dbReference type="SAM" id="MobiDB-lite"/>
    </source>
</evidence>
<reference evidence="15 16" key="1">
    <citation type="submission" date="2020-07" db="EMBL/GenBank/DDBJ databases">
        <title>Sequencing the genomes of 1000 actinobacteria strains.</title>
        <authorList>
            <person name="Klenk H.-P."/>
        </authorList>
    </citation>
    <scope>NUCLEOTIDE SEQUENCE [LARGE SCALE GENOMIC DNA]</scope>
    <source>
        <strain evidence="15 16">DSM 44442</strain>
    </source>
</reference>
<feature type="domain" description="Histidine kinase" evidence="13">
    <location>
        <begin position="250"/>
        <end position="464"/>
    </location>
</feature>
<evidence type="ECO:0000256" key="5">
    <source>
        <dbReference type="ARBA" id="ARBA00022679"/>
    </source>
</evidence>
<comment type="catalytic activity">
    <reaction evidence="1">
        <text>ATP + protein L-histidine = ADP + protein N-phospho-L-histidine.</text>
        <dbReference type="EC" id="2.7.13.3"/>
    </reaction>
</comment>
<keyword evidence="9" id="KW-0902">Two-component regulatory system</keyword>
<keyword evidence="8 12" id="KW-1133">Transmembrane helix</keyword>
<feature type="region of interest" description="Disordered" evidence="11">
    <location>
        <begin position="463"/>
        <end position="513"/>
    </location>
</feature>
<evidence type="ECO:0000256" key="9">
    <source>
        <dbReference type="ARBA" id="ARBA00023012"/>
    </source>
</evidence>
<dbReference type="InterPro" id="IPR036890">
    <property type="entry name" value="HATPase_C_sf"/>
</dbReference>
<keyword evidence="16" id="KW-1185">Reference proteome</keyword>
<keyword evidence="5" id="KW-0808">Transferase</keyword>
<dbReference type="Gene3D" id="6.10.340.10">
    <property type="match status" value="1"/>
</dbReference>
<feature type="transmembrane region" description="Helical" evidence="12">
    <location>
        <begin position="166"/>
        <end position="187"/>
    </location>
</feature>
<dbReference type="Proteomes" id="UP000572051">
    <property type="component" value="Unassembled WGS sequence"/>
</dbReference>
<dbReference type="GO" id="GO:0000155">
    <property type="term" value="F:phosphorelay sensor kinase activity"/>
    <property type="evidence" value="ECO:0007669"/>
    <property type="project" value="InterPro"/>
</dbReference>
<dbReference type="PANTHER" id="PTHR45436">
    <property type="entry name" value="SENSOR HISTIDINE KINASE YKOH"/>
    <property type="match status" value="1"/>
</dbReference>
<dbReference type="SUPFAM" id="SSF55874">
    <property type="entry name" value="ATPase domain of HSP90 chaperone/DNA topoisomerase II/histidine kinase"/>
    <property type="match status" value="1"/>
</dbReference>
<keyword evidence="10 12" id="KW-0472">Membrane</keyword>
<dbReference type="AlphaFoldDB" id="A0A7Z0EMW9"/>
<evidence type="ECO:0000256" key="10">
    <source>
        <dbReference type="ARBA" id="ARBA00023136"/>
    </source>
</evidence>
<dbReference type="SMART" id="SM00304">
    <property type="entry name" value="HAMP"/>
    <property type="match status" value="1"/>
</dbReference>
<dbReference type="SUPFAM" id="SSF158472">
    <property type="entry name" value="HAMP domain-like"/>
    <property type="match status" value="1"/>
</dbReference>
<protein>
    <recommendedName>
        <fullName evidence="3">histidine kinase</fullName>
        <ecNumber evidence="3">2.7.13.3</ecNumber>
    </recommendedName>
</protein>
<dbReference type="GO" id="GO:0005886">
    <property type="term" value="C:plasma membrane"/>
    <property type="evidence" value="ECO:0007669"/>
    <property type="project" value="UniProtKB-SubCell"/>
</dbReference>
<evidence type="ECO:0000313" key="15">
    <source>
        <dbReference type="EMBL" id="NYJ34842.1"/>
    </source>
</evidence>
<dbReference type="SUPFAM" id="SSF47384">
    <property type="entry name" value="Homodimeric domain of signal transducing histidine kinase"/>
    <property type="match status" value="1"/>
</dbReference>
<comment type="caution">
    <text evidence="15">The sequence shown here is derived from an EMBL/GenBank/DDBJ whole genome shotgun (WGS) entry which is preliminary data.</text>
</comment>
<dbReference type="PANTHER" id="PTHR45436:SF5">
    <property type="entry name" value="SENSOR HISTIDINE KINASE TRCS"/>
    <property type="match status" value="1"/>
</dbReference>
<dbReference type="InterPro" id="IPR003594">
    <property type="entry name" value="HATPase_dom"/>
</dbReference>
<evidence type="ECO:0000259" key="14">
    <source>
        <dbReference type="PROSITE" id="PS50885"/>
    </source>
</evidence>
<keyword evidence="4" id="KW-0597">Phosphoprotein</keyword>
<evidence type="ECO:0000256" key="6">
    <source>
        <dbReference type="ARBA" id="ARBA00022692"/>
    </source>
</evidence>
<dbReference type="PRINTS" id="PR00344">
    <property type="entry name" value="BCTRLSENSOR"/>
</dbReference>
<keyword evidence="7 15" id="KW-0418">Kinase</keyword>
<comment type="subcellular location">
    <subcellularLocation>
        <location evidence="2">Cell membrane</location>
    </subcellularLocation>
</comment>
<dbReference type="EMBL" id="JACCFS010000001">
    <property type="protein sequence ID" value="NYJ34842.1"/>
    <property type="molecule type" value="Genomic_DNA"/>
</dbReference>